<accession>A0ABY7F9L1</accession>
<organism evidence="3 4">
    <name type="scientific">Mya arenaria</name>
    <name type="common">Soft-shell clam</name>
    <dbReference type="NCBI Taxonomy" id="6604"/>
    <lineage>
        <taxon>Eukaryota</taxon>
        <taxon>Metazoa</taxon>
        <taxon>Spiralia</taxon>
        <taxon>Lophotrochozoa</taxon>
        <taxon>Mollusca</taxon>
        <taxon>Bivalvia</taxon>
        <taxon>Autobranchia</taxon>
        <taxon>Heteroconchia</taxon>
        <taxon>Euheterodonta</taxon>
        <taxon>Imparidentia</taxon>
        <taxon>Neoheterodontei</taxon>
        <taxon>Myida</taxon>
        <taxon>Myoidea</taxon>
        <taxon>Myidae</taxon>
        <taxon>Mya</taxon>
    </lineage>
</organism>
<evidence type="ECO:0000259" key="2">
    <source>
        <dbReference type="PROSITE" id="PS50940"/>
    </source>
</evidence>
<dbReference type="InterPro" id="IPR036508">
    <property type="entry name" value="Chitin-bd_dom_sf"/>
</dbReference>
<feature type="chain" id="PRO_5047312817" description="Chitin-binding type-2 domain-containing protein" evidence="1">
    <location>
        <begin position="20"/>
        <end position="371"/>
    </location>
</feature>
<dbReference type="Proteomes" id="UP001164746">
    <property type="component" value="Chromosome 10"/>
</dbReference>
<dbReference type="SMART" id="SM00494">
    <property type="entry name" value="ChtBD2"/>
    <property type="match status" value="3"/>
</dbReference>
<feature type="signal peptide" evidence="1">
    <location>
        <begin position="1"/>
        <end position="19"/>
    </location>
</feature>
<feature type="domain" description="Chitin-binding type-2" evidence="2">
    <location>
        <begin position="278"/>
        <end position="335"/>
    </location>
</feature>
<keyword evidence="4" id="KW-1185">Reference proteome</keyword>
<protein>
    <recommendedName>
        <fullName evidence="2">Chitin-binding type-2 domain-containing protein</fullName>
    </recommendedName>
</protein>
<sequence>MFGITTAMFALSAATLVIAGHDEPVQCILGVFQIIGKADCTGYFLCVFGKPMEMPPCPSGSVFSSSANVCVPKGSTFDDCKKTTEGSGGQMTISPDRVHLSPEERCNIDGEGVFPHPSECHAFYNCSVHNTPDWYQLFEQHEDECPYPQLFNTNTNQCDHFENVKCGTRTEFKDACIYTILIRTNVLLCLRKYKRNKCSMSMCIPCIYRFPNCEGKRDGINVDPARLWTPSYAVCYKERSVRTDQCQADENGHTQFFHPEKNKCVPLDMIPQEHGGIMPDCSTREDGFYLDAFRQCDRYASCLGGKYVGAVKCAVGELFDDMKGACAPKDKACGYCSRLCMSLTYDTKHVPGMIVGAKKGEERNLGDRHKL</sequence>
<evidence type="ECO:0000256" key="1">
    <source>
        <dbReference type="SAM" id="SignalP"/>
    </source>
</evidence>
<proteinExistence type="predicted"/>
<gene>
    <name evidence="3" type="ORF">MAR_032075</name>
</gene>
<keyword evidence="1" id="KW-0732">Signal</keyword>
<feature type="domain" description="Chitin-binding type-2" evidence="2">
    <location>
        <begin position="103"/>
        <end position="168"/>
    </location>
</feature>
<dbReference type="PROSITE" id="PS50940">
    <property type="entry name" value="CHIT_BIND_II"/>
    <property type="match status" value="3"/>
</dbReference>
<dbReference type="Pfam" id="PF01607">
    <property type="entry name" value="CBM_14"/>
    <property type="match status" value="3"/>
</dbReference>
<dbReference type="InterPro" id="IPR002557">
    <property type="entry name" value="Chitin-bd_dom"/>
</dbReference>
<reference evidence="3" key="1">
    <citation type="submission" date="2022-11" db="EMBL/GenBank/DDBJ databases">
        <title>Centuries of genome instability and evolution in soft-shell clam transmissible cancer (bioRxiv).</title>
        <authorList>
            <person name="Hart S.F.M."/>
            <person name="Yonemitsu M.A."/>
            <person name="Giersch R.M."/>
            <person name="Beal B.F."/>
            <person name="Arriagada G."/>
            <person name="Davis B.W."/>
            <person name="Ostrander E.A."/>
            <person name="Goff S.P."/>
            <person name="Metzger M.J."/>
        </authorList>
    </citation>
    <scope>NUCLEOTIDE SEQUENCE</scope>
    <source>
        <strain evidence="3">MELC-2E11</strain>
        <tissue evidence="3">Siphon/mantle</tissue>
    </source>
</reference>
<dbReference type="Gene3D" id="2.170.140.10">
    <property type="entry name" value="Chitin binding domain"/>
    <property type="match status" value="2"/>
</dbReference>
<evidence type="ECO:0000313" key="3">
    <source>
        <dbReference type="EMBL" id="WAR17481.1"/>
    </source>
</evidence>
<name>A0ABY7F9L1_MYAAR</name>
<evidence type="ECO:0000313" key="4">
    <source>
        <dbReference type="Proteomes" id="UP001164746"/>
    </source>
</evidence>
<dbReference type="EMBL" id="CP111021">
    <property type="protein sequence ID" value="WAR17481.1"/>
    <property type="molecule type" value="Genomic_DNA"/>
</dbReference>
<dbReference type="SUPFAM" id="SSF57625">
    <property type="entry name" value="Invertebrate chitin-binding proteins"/>
    <property type="match status" value="3"/>
</dbReference>
<feature type="domain" description="Chitin-binding type-2" evidence="2">
    <location>
        <begin position="24"/>
        <end position="82"/>
    </location>
</feature>